<feature type="compositionally biased region" description="Low complexity" evidence="1">
    <location>
        <begin position="48"/>
        <end position="60"/>
    </location>
</feature>
<evidence type="ECO:0000313" key="2">
    <source>
        <dbReference type="EMBL" id="CCO66687.1"/>
    </source>
</evidence>
<name>K8F3P8_9CHLO</name>
<protein>
    <submittedName>
        <fullName evidence="2">Uncharacterized protein</fullName>
    </submittedName>
</protein>
<feature type="compositionally biased region" description="Acidic residues" evidence="1">
    <location>
        <begin position="61"/>
        <end position="70"/>
    </location>
</feature>
<feature type="compositionally biased region" description="Basic residues" evidence="1">
    <location>
        <begin position="27"/>
        <end position="39"/>
    </location>
</feature>
<feature type="compositionally biased region" description="Basic and acidic residues" evidence="1">
    <location>
        <begin position="128"/>
        <end position="140"/>
    </location>
</feature>
<dbReference type="Proteomes" id="UP000198341">
    <property type="component" value="Chromosome 9"/>
</dbReference>
<feature type="region of interest" description="Disordered" evidence="1">
    <location>
        <begin position="120"/>
        <end position="140"/>
    </location>
</feature>
<evidence type="ECO:0000256" key="1">
    <source>
        <dbReference type="SAM" id="MobiDB-lite"/>
    </source>
</evidence>
<proteinExistence type="predicted"/>
<reference evidence="2 3" key="1">
    <citation type="submission" date="2011-10" db="EMBL/GenBank/DDBJ databases">
        <authorList>
            <person name="Genoscope - CEA"/>
        </authorList>
    </citation>
    <scope>NUCLEOTIDE SEQUENCE [LARGE SCALE GENOMIC DNA]</scope>
    <source>
        <strain evidence="2 3">RCC 1105</strain>
    </source>
</reference>
<organism evidence="2 3">
    <name type="scientific">Bathycoccus prasinos</name>
    <dbReference type="NCBI Taxonomy" id="41875"/>
    <lineage>
        <taxon>Eukaryota</taxon>
        <taxon>Viridiplantae</taxon>
        <taxon>Chlorophyta</taxon>
        <taxon>Mamiellophyceae</taxon>
        <taxon>Mamiellales</taxon>
        <taxon>Bathycoccaceae</taxon>
        <taxon>Bathycoccus</taxon>
    </lineage>
</organism>
<dbReference type="KEGG" id="bpg:Bathy09g03720"/>
<evidence type="ECO:0000313" key="3">
    <source>
        <dbReference type="Proteomes" id="UP000198341"/>
    </source>
</evidence>
<accession>K8F3P8</accession>
<dbReference type="RefSeq" id="XP_007511127.1">
    <property type="nucleotide sequence ID" value="XM_007511065.1"/>
</dbReference>
<feature type="compositionally biased region" description="Basic and acidic residues" evidence="1">
    <location>
        <begin position="17"/>
        <end position="26"/>
    </location>
</feature>
<keyword evidence="3" id="KW-1185">Reference proteome</keyword>
<feature type="compositionally biased region" description="Low complexity" evidence="1">
    <location>
        <begin position="71"/>
        <end position="81"/>
    </location>
</feature>
<dbReference type="GeneID" id="19013879"/>
<dbReference type="EMBL" id="FO082270">
    <property type="protein sequence ID" value="CCO66687.1"/>
    <property type="molecule type" value="Genomic_DNA"/>
</dbReference>
<dbReference type="AlphaFoldDB" id="K8F3P8"/>
<sequence>MFGDHGVFRATSGPSRGHFEPQVLEHVRKRKERRARMKKSSLVVSDWTENLSSLGSSSSSTDDDEEEEEILPTQTTTPSQTPEKHTRKRLSVKAGDMSSPPLPELKEERTSKIISVQFFSETDEEEGEKERENVSTTTKEEEKCFETLVREEVERQRSKKEHLTVSFEEERNCCYHVIPVTSRECLIECPLAYGNQAQADFEARLVERFSRRKNKMKVSEVDERENRYELKPLHPVSTKSRWRELLEPSVQVVGGGKRKELTYDEREERRKFVATPEKEMTTTKKPAARRRIDEEYELPTKVDDSVWKDLPENIRNQYLIQVETQKNKNNKTEKGEEEEAVLVVERRSAPNEYRPDTITTTPYQTATNVYNLNPSVVKEKITHALDMQSKERVDGRLNAILHVIRVIRNDLRRTRGREESRDFSDWIQHDLAKSFPGWRAKLSMAVNTNDLIPA</sequence>
<gene>
    <name evidence="2" type="ORF">Bathy09g03720</name>
</gene>
<feature type="region of interest" description="Disordered" evidence="1">
    <location>
        <begin position="1"/>
        <end position="104"/>
    </location>
</feature>